<organism evidence="2 3">
    <name type="scientific">Streptomyces noursei</name>
    <name type="common">Streptomyces albulus</name>
    <dbReference type="NCBI Taxonomy" id="1971"/>
    <lineage>
        <taxon>Bacteria</taxon>
        <taxon>Bacillati</taxon>
        <taxon>Actinomycetota</taxon>
        <taxon>Actinomycetes</taxon>
        <taxon>Kitasatosporales</taxon>
        <taxon>Streptomycetaceae</taxon>
        <taxon>Streptomyces</taxon>
    </lineage>
</organism>
<reference evidence="2 3" key="1">
    <citation type="journal article" date="2019" name="Microbiol. Resour. Announc.">
        <title>Draft Genome Sequence of the Most Traditional epsilon-Poly-l-Lysine Producer, Streptomyces albulus NBRC14147.</title>
        <authorList>
            <person name="Yamanaka K."/>
            <person name="Hamano Y."/>
        </authorList>
    </citation>
    <scope>NUCLEOTIDE SEQUENCE [LARGE SCALE GENOMIC DNA]</scope>
    <source>
        <strain evidence="2 3">NBRC 14147</strain>
    </source>
</reference>
<proteinExistence type="predicted"/>
<protein>
    <submittedName>
        <fullName evidence="2">Malate synthase</fullName>
    </submittedName>
</protein>
<feature type="domain" description="Malate synthase N-terminal" evidence="1">
    <location>
        <begin position="10"/>
        <end position="66"/>
    </location>
</feature>
<evidence type="ECO:0000259" key="1">
    <source>
        <dbReference type="Pfam" id="PF20656"/>
    </source>
</evidence>
<dbReference type="GO" id="GO:0003824">
    <property type="term" value="F:catalytic activity"/>
    <property type="evidence" value="ECO:0007669"/>
    <property type="project" value="InterPro"/>
</dbReference>
<dbReference type="SUPFAM" id="SSF51645">
    <property type="entry name" value="Malate synthase G"/>
    <property type="match status" value="1"/>
</dbReference>
<gene>
    <name evidence="2" type="ORF">SALB_00654</name>
</gene>
<dbReference type="Proteomes" id="UP000288351">
    <property type="component" value="Unassembled WGS sequence"/>
</dbReference>
<dbReference type="Pfam" id="PF20656">
    <property type="entry name" value="MS_N"/>
    <property type="match status" value="1"/>
</dbReference>
<dbReference type="InterPro" id="IPR046363">
    <property type="entry name" value="MS_N_TIM-barrel_dom"/>
</dbReference>
<name>A0A401QRJ9_STRNR</name>
<evidence type="ECO:0000313" key="2">
    <source>
        <dbReference type="EMBL" id="GCB87985.1"/>
    </source>
</evidence>
<dbReference type="RefSeq" id="WP_335930323.1">
    <property type="nucleotide sequence ID" value="NZ_BHXC01000004.1"/>
</dbReference>
<comment type="caution">
    <text evidence="2">The sequence shown here is derived from an EMBL/GenBank/DDBJ whole genome shotgun (WGS) entry which is preliminary data.</text>
</comment>
<dbReference type="InterPro" id="IPR011076">
    <property type="entry name" value="Malate_synth_sf"/>
</dbReference>
<accession>A0A401QRJ9</accession>
<sequence length="79" mass="8909">MSITALTQQVRVLAALGERHDEILTPAALAFVGRLAEVFEPRRRDLMKERRRQALRLASGSPLDFPLVTAAVRNDPSWR</sequence>
<evidence type="ECO:0000313" key="3">
    <source>
        <dbReference type="Proteomes" id="UP000288351"/>
    </source>
</evidence>
<dbReference type="EMBL" id="BHXC01000004">
    <property type="protein sequence ID" value="GCB87985.1"/>
    <property type="molecule type" value="Genomic_DNA"/>
</dbReference>
<dbReference type="Gene3D" id="3.20.20.360">
    <property type="entry name" value="Malate synthase, domain 3"/>
    <property type="match status" value="1"/>
</dbReference>
<dbReference type="AlphaFoldDB" id="A0A401QRJ9"/>
<dbReference type="InterPro" id="IPR048356">
    <property type="entry name" value="MS_N"/>
</dbReference>